<dbReference type="AlphaFoldDB" id="A0A2P2P403"/>
<sequence length="61" mass="6787">MHVLVIVIVLTLPAETVLMTSLKLSHILTAMHSSFGSSPRDPFTSTATSMQSESIHFRFHF</sequence>
<protein>
    <submittedName>
        <fullName evidence="2">Uncharacterized protein</fullName>
    </submittedName>
</protein>
<accession>A0A2P2P403</accession>
<proteinExistence type="predicted"/>
<feature type="chain" id="PRO_5015191720" evidence="1">
    <location>
        <begin position="17"/>
        <end position="61"/>
    </location>
</feature>
<keyword evidence="1" id="KW-0732">Signal</keyword>
<reference evidence="2" key="1">
    <citation type="submission" date="2018-02" db="EMBL/GenBank/DDBJ databases">
        <title>Rhizophora mucronata_Transcriptome.</title>
        <authorList>
            <person name="Meera S.P."/>
            <person name="Sreeshan A."/>
            <person name="Augustine A."/>
        </authorList>
    </citation>
    <scope>NUCLEOTIDE SEQUENCE</scope>
    <source>
        <tissue evidence="2">Leaf</tissue>
    </source>
</reference>
<name>A0A2P2P403_RHIMU</name>
<dbReference type="EMBL" id="GGEC01069001">
    <property type="protein sequence ID" value="MBX49485.1"/>
    <property type="molecule type" value="Transcribed_RNA"/>
</dbReference>
<feature type="signal peptide" evidence="1">
    <location>
        <begin position="1"/>
        <end position="16"/>
    </location>
</feature>
<organism evidence="2">
    <name type="scientific">Rhizophora mucronata</name>
    <name type="common">Asiatic mangrove</name>
    <dbReference type="NCBI Taxonomy" id="61149"/>
    <lineage>
        <taxon>Eukaryota</taxon>
        <taxon>Viridiplantae</taxon>
        <taxon>Streptophyta</taxon>
        <taxon>Embryophyta</taxon>
        <taxon>Tracheophyta</taxon>
        <taxon>Spermatophyta</taxon>
        <taxon>Magnoliopsida</taxon>
        <taxon>eudicotyledons</taxon>
        <taxon>Gunneridae</taxon>
        <taxon>Pentapetalae</taxon>
        <taxon>rosids</taxon>
        <taxon>fabids</taxon>
        <taxon>Malpighiales</taxon>
        <taxon>Rhizophoraceae</taxon>
        <taxon>Rhizophora</taxon>
    </lineage>
</organism>
<evidence type="ECO:0000256" key="1">
    <source>
        <dbReference type="SAM" id="SignalP"/>
    </source>
</evidence>
<evidence type="ECO:0000313" key="2">
    <source>
        <dbReference type="EMBL" id="MBX49485.1"/>
    </source>
</evidence>